<evidence type="ECO:0000256" key="1">
    <source>
        <dbReference type="SAM" id="MobiDB-lite"/>
    </source>
</evidence>
<comment type="caution">
    <text evidence="2">The sequence shown here is derived from an EMBL/GenBank/DDBJ whole genome shotgun (WGS) entry which is preliminary data.</text>
</comment>
<dbReference type="SUPFAM" id="SSF53756">
    <property type="entry name" value="UDP-Glycosyltransferase/glycogen phosphorylase"/>
    <property type="match status" value="1"/>
</dbReference>
<name>A0A2W5NJ21_RHOSU</name>
<feature type="region of interest" description="Disordered" evidence="1">
    <location>
        <begin position="1"/>
        <end position="22"/>
    </location>
</feature>
<proteinExistence type="predicted"/>
<evidence type="ECO:0000313" key="3">
    <source>
        <dbReference type="Proteomes" id="UP000249185"/>
    </source>
</evidence>
<sequence>MSDHEAPSVRATVAASPASGAYRAERGRPVAANLGWPARRGRRRRPEVAILVDPRFPGGTAAAVAAEIAALAPHVDLEVHALRGRMLDGREDGPALRAALADAGLALVENARAVRAEAIVLHNPSCLKRDAALDIRLSAARLYVVTHENFLRPGGAEGFDVGHCLGLIDAARACGVPALAPISPANRAGVLAWTAAHGGAWPVAPGDWFNILDLPLAPPNPAPRDRRGRHSRPGFEKFPPLARLARQFPAHAESCAILGADGLMLEGETPPRHWRLYRFNEIEPARFLAGIDFFVYFTNPLWQESFGRVIAEAIAAGKVVITDPATAEVFGDAVIADPEEGRGDNLDRVIAGFVADPARYQRFVRSAQASLARFRPEAFARRFLARLDAESEVADALL</sequence>
<reference evidence="2 3" key="1">
    <citation type="submission" date="2017-08" db="EMBL/GenBank/DDBJ databases">
        <title>Infants hospitalized years apart are colonized by the same room-sourced microbial strains.</title>
        <authorList>
            <person name="Brooks B."/>
            <person name="Olm M.R."/>
            <person name="Firek B.A."/>
            <person name="Baker R."/>
            <person name="Thomas B.C."/>
            <person name="Morowitz M.J."/>
            <person name="Banfield J.F."/>
        </authorList>
    </citation>
    <scope>NUCLEOTIDE SEQUENCE [LARGE SCALE GENOMIC DNA]</scope>
    <source>
        <strain evidence="2">S2_005_002_R2_34</strain>
    </source>
</reference>
<evidence type="ECO:0000313" key="2">
    <source>
        <dbReference type="EMBL" id="PZQ52209.1"/>
    </source>
</evidence>
<protein>
    <recommendedName>
        <fullName evidence="4">Glycosyltransferase family 4 protein</fullName>
    </recommendedName>
</protein>
<gene>
    <name evidence="2" type="ORF">DI556_00650</name>
</gene>
<evidence type="ECO:0008006" key="4">
    <source>
        <dbReference type="Google" id="ProtNLM"/>
    </source>
</evidence>
<dbReference type="EMBL" id="QFPW01000001">
    <property type="protein sequence ID" value="PZQ52209.1"/>
    <property type="molecule type" value="Genomic_DNA"/>
</dbReference>
<dbReference type="Gene3D" id="3.40.50.2000">
    <property type="entry name" value="Glycogen Phosphorylase B"/>
    <property type="match status" value="1"/>
</dbReference>
<accession>A0A2W5NJ21</accession>
<dbReference type="AlphaFoldDB" id="A0A2W5NJ21"/>
<organism evidence="2 3">
    <name type="scientific">Rhodovulum sulfidophilum</name>
    <name type="common">Rhodobacter sulfidophilus</name>
    <dbReference type="NCBI Taxonomy" id="35806"/>
    <lineage>
        <taxon>Bacteria</taxon>
        <taxon>Pseudomonadati</taxon>
        <taxon>Pseudomonadota</taxon>
        <taxon>Alphaproteobacteria</taxon>
        <taxon>Rhodobacterales</taxon>
        <taxon>Paracoccaceae</taxon>
        <taxon>Rhodovulum</taxon>
    </lineage>
</organism>
<dbReference type="Proteomes" id="UP000249185">
    <property type="component" value="Unassembled WGS sequence"/>
</dbReference>